<dbReference type="Pfam" id="PF00370">
    <property type="entry name" value="FGGY_N"/>
    <property type="match status" value="1"/>
</dbReference>
<dbReference type="CDD" id="cd07808">
    <property type="entry name" value="ASKHA_NBD_FGGY_EcXK-like"/>
    <property type="match status" value="1"/>
</dbReference>
<dbReference type="PROSITE" id="PS00445">
    <property type="entry name" value="FGGY_KINASES_2"/>
    <property type="match status" value="1"/>
</dbReference>
<keyword evidence="7 9" id="KW-0119">Carbohydrate metabolism</keyword>
<dbReference type="InterPro" id="IPR043129">
    <property type="entry name" value="ATPase_NBD"/>
</dbReference>
<reference evidence="12 13" key="1">
    <citation type="submission" date="2016-10" db="EMBL/GenBank/DDBJ databases">
        <authorList>
            <person name="de Groot N.N."/>
        </authorList>
    </citation>
    <scope>NUCLEOTIDE SEQUENCE [LARGE SCALE GENOMIC DNA]</scope>
    <source>
        <strain evidence="12 13">DSM 23042</strain>
    </source>
</reference>
<evidence type="ECO:0000256" key="2">
    <source>
        <dbReference type="ARBA" id="ARBA00022629"/>
    </source>
</evidence>
<dbReference type="GO" id="GO:0005524">
    <property type="term" value="F:ATP binding"/>
    <property type="evidence" value="ECO:0007669"/>
    <property type="project" value="UniProtKB-KW"/>
</dbReference>
<dbReference type="InterPro" id="IPR018484">
    <property type="entry name" value="FGGY_N"/>
</dbReference>
<evidence type="ECO:0000256" key="7">
    <source>
        <dbReference type="ARBA" id="ARBA00023277"/>
    </source>
</evidence>
<dbReference type="STRING" id="641238.SAMN04490244_10211"/>
<dbReference type="PANTHER" id="PTHR43095">
    <property type="entry name" value="SUGAR KINASE"/>
    <property type="match status" value="1"/>
</dbReference>
<dbReference type="GO" id="GO:0005997">
    <property type="term" value="P:xylulose metabolic process"/>
    <property type="evidence" value="ECO:0007669"/>
    <property type="project" value="InterPro"/>
</dbReference>
<comment type="catalytic activity">
    <reaction evidence="9">
        <text>D-xylulose + ATP = D-xylulose 5-phosphate + ADP + H(+)</text>
        <dbReference type="Rhea" id="RHEA:10964"/>
        <dbReference type="ChEBI" id="CHEBI:15378"/>
        <dbReference type="ChEBI" id="CHEBI:17140"/>
        <dbReference type="ChEBI" id="CHEBI:30616"/>
        <dbReference type="ChEBI" id="CHEBI:57737"/>
        <dbReference type="ChEBI" id="CHEBI:456216"/>
        <dbReference type="EC" id="2.7.1.17"/>
    </reaction>
</comment>
<dbReference type="Gene3D" id="3.30.420.40">
    <property type="match status" value="2"/>
</dbReference>
<evidence type="ECO:0000259" key="10">
    <source>
        <dbReference type="Pfam" id="PF00370"/>
    </source>
</evidence>
<dbReference type="RefSeq" id="WP_092688261.1">
    <property type="nucleotide sequence ID" value="NZ_FOGU01000002.1"/>
</dbReference>
<dbReference type="InterPro" id="IPR050406">
    <property type="entry name" value="FGGY_Carb_Kinase"/>
</dbReference>
<comment type="similarity">
    <text evidence="1 8">Belongs to the FGGY kinase family.</text>
</comment>
<dbReference type="Pfam" id="PF02782">
    <property type="entry name" value="FGGY_C"/>
    <property type="match status" value="1"/>
</dbReference>
<protein>
    <recommendedName>
        <fullName evidence="9">Xylulose kinase</fullName>
        <shortName evidence="9">Xylulokinase</shortName>
        <ecNumber evidence="9">2.7.1.17</ecNumber>
    </recommendedName>
</protein>
<dbReference type="OrthoDB" id="9805576at2"/>
<keyword evidence="6 9" id="KW-0067">ATP-binding</keyword>
<feature type="domain" description="Carbohydrate kinase FGGY C-terminal" evidence="11">
    <location>
        <begin position="250"/>
        <end position="433"/>
    </location>
</feature>
<keyword evidence="5 8" id="KW-0418">Kinase</keyword>
<evidence type="ECO:0000256" key="9">
    <source>
        <dbReference type="RuleBase" id="RU364073"/>
    </source>
</evidence>
<evidence type="ECO:0000256" key="6">
    <source>
        <dbReference type="ARBA" id="ARBA00022840"/>
    </source>
</evidence>
<sequence length="485" mass="49810">MYLGVDLGTSSIKVIVADAADRVLASARCPVATARPAPGRVEQAPGEWIAAFETAMDALAASDGALLPQVGAIGVAGHMHALVLLDALGAPVRPASLWNDFRAHDEARELAGLGYDDRLGVRPMAGFTGPKLLWTARHDPDALSAAERFVFPKDVLRHYLTGAWATDPSDAAGSWLYDQASGCWDAATLSACGADGLTCPPLLPSGDVAGHLREPLARRWGLPPGLPVATGAGDVAAGAVGLGVVREGDAMISLGTSAQVFAARAAYRPNTGRLVHSFAHAVGGTWFDMAALLNGSGALDTTADWLGYADVAALLAEVEAQPDGPGALLALPYLSGERTPHDDMSARAAFVGMSGGTERWELARAMIDALAFSLADGRDAIGAAPDEMLVIGGGSRSDVVCRTIADVLGATLVRGEGGEVGPALGAARLARAAATGAALDDLGPPWETAERIAPDPARHAAYAPRLAQFRALYPALSPTFQSLGA</sequence>
<keyword evidence="2 9" id="KW-0859">Xylose metabolism</keyword>
<dbReference type="SUPFAM" id="SSF53067">
    <property type="entry name" value="Actin-like ATPase domain"/>
    <property type="match status" value="2"/>
</dbReference>
<dbReference type="GO" id="GO:0004856">
    <property type="term" value="F:D-xylulokinase activity"/>
    <property type="evidence" value="ECO:0007669"/>
    <property type="project" value="UniProtKB-EC"/>
</dbReference>
<evidence type="ECO:0000256" key="3">
    <source>
        <dbReference type="ARBA" id="ARBA00022679"/>
    </source>
</evidence>
<feature type="domain" description="Carbohydrate kinase FGGY N-terminal" evidence="10">
    <location>
        <begin position="1"/>
        <end position="241"/>
    </location>
</feature>
<dbReference type="InterPro" id="IPR006000">
    <property type="entry name" value="Xylulokinase"/>
</dbReference>
<dbReference type="AlphaFoldDB" id="A0A1H9QW43"/>
<dbReference type="EMBL" id="FOGU01000002">
    <property type="protein sequence ID" value="SER64702.1"/>
    <property type="molecule type" value="Genomic_DNA"/>
</dbReference>
<dbReference type="Proteomes" id="UP000198885">
    <property type="component" value="Unassembled WGS sequence"/>
</dbReference>
<evidence type="ECO:0000313" key="12">
    <source>
        <dbReference type="EMBL" id="SER64702.1"/>
    </source>
</evidence>
<keyword evidence="4 9" id="KW-0547">Nucleotide-binding</keyword>
<dbReference type="InterPro" id="IPR000577">
    <property type="entry name" value="Carb_kinase_FGGY"/>
</dbReference>
<organism evidence="12 13">
    <name type="scientific">Tranquillimonas rosea</name>
    <dbReference type="NCBI Taxonomy" id="641238"/>
    <lineage>
        <taxon>Bacteria</taxon>
        <taxon>Pseudomonadati</taxon>
        <taxon>Pseudomonadota</taxon>
        <taxon>Alphaproteobacteria</taxon>
        <taxon>Rhodobacterales</taxon>
        <taxon>Roseobacteraceae</taxon>
        <taxon>Tranquillimonas</taxon>
    </lineage>
</organism>
<dbReference type="PANTHER" id="PTHR43095:SF6">
    <property type="entry name" value="XYLULOSE KINASE"/>
    <property type="match status" value="1"/>
</dbReference>
<keyword evidence="3 8" id="KW-0808">Transferase</keyword>
<dbReference type="EC" id="2.7.1.17" evidence="9"/>
<evidence type="ECO:0000256" key="5">
    <source>
        <dbReference type="ARBA" id="ARBA00022777"/>
    </source>
</evidence>
<dbReference type="NCBIfam" id="TIGR01312">
    <property type="entry name" value="XylB"/>
    <property type="match status" value="1"/>
</dbReference>
<dbReference type="InterPro" id="IPR018485">
    <property type="entry name" value="FGGY_C"/>
</dbReference>
<evidence type="ECO:0000259" key="11">
    <source>
        <dbReference type="Pfam" id="PF02782"/>
    </source>
</evidence>
<evidence type="ECO:0000256" key="4">
    <source>
        <dbReference type="ARBA" id="ARBA00022741"/>
    </source>
</evidence>
<evidence type="ECO:0000256" key="8">
    <source>
        <dbReference type="RuleBase" id="RU003733"/>
    </source>
</evidence>
<dbReference type="PIRSF" id="PIRSF000538">
    <property type="entry name" value="GlpK"/>
    <property type="match status" value="1"/>
</dbReference>
<gene>
    <name evidence="9" type="primary">xylB</name>
    <name evidence="12" type="ORF">SAMN04490244_10211</name>
</gene>
<accession>A0A1H9QW43</accession>
<evidence type="ECO:0000313" key="13">
    <source>
        <dbReference type="Proteomes" id="UP000198885"/>
    </source>
</evidence>
<dbReference type="GO" id="GO:0042732">
    <property type="term" value="P:D-xylose metabolic process"/>
    <property type="evidence" value="ECO:0007669"/>
    <property type="project" value="UniProtKB-KW"/>
</dbReference>
<name>A0A1H9QW43_9RHOB</name>
<proteinExistence type="inferred from homology"/>
<keyword evidence="13" id="KW-1185">Reference proteome</keyword>
<evidence type="ECO:0000256" key="1">
    <source>
        <dbReference type="ARBA" id="ARBA00009156"/>
    </source>
</evidence>
<dbReference type="InterPro" id="IPR018483">
    <property type="entry name" value="Carb_kinase_FGGY_CS"/>
</dbReference>